<dbReference type="InterPro" id="IPR015919">
    <property type="entry name" value="Cadherin-like_sf"/>
</dbReference>
<evidence type="ECO:0000256" key="8">
    <source>
        <dbReference type="ARBA" id="ARBA00023180"/>
    </source>
</evidence>
<reference evidence="11" key="1">
    <citation type="journal article" date="2023" name="Front. Mar. Sci.">
        <title>A new Merluccius polli reference genome to investigate the effects of global change in West African waters.</title>
        <authorList>
            <person name="Mateo J.L."/>
            <person name="Blanco-Fernandez C."/>
            <person name="Garcia-Vazquez E."/>
            <person name="Machado-Schiaffino G."/>
        </authorList>
    </citation>
    <scope>NUCLEOTIDE SEQUENCE</scope>
    <source>
        <strain evidence="11">C29</strain>
        <tissue evidence="11">Fin</tissue>
    </source>
</reference>
<keyword evidence="7" id="KW-0472">Membrane</keyword>
<dbReference type="Gene3D" id="2.60.40.60">
    <property type="entry name" value="Cadherins"/>
    <property type="match status" value="1"/>
</dbReference>
<dbReference type="PROSITE" id="PS50268">
    <property type="entry name" value="CADHERIN_2"/>
    <property type="match status" value="1"/>
</dbReference>
<keyword evidence="2" id="KW-0812">Transmembrane</keyword>
<keyword evidence="12" id="KW-1185">Reference proteome</keyword>
<evidence type="ECO:0000259" key="10">
    <source>
        <dbReference type="PROSITE" id="PS50268"/>
    </source>
</evidence>
<name>A0AA47MR28_MERPO</name>
<dbReference type="Pfam" id="PF00028">
    <property type="entry name" value="Cadherin"/>
    <property type="match status" value="1"/>
</dbReference>
<keyword evidence="3" id="KW-0677">Repeat</keyword>
<dbReference type="EMBL" id="JAOPHQ010003130">
    <property type="protein sequence ID" value="KAK0144542.1"/>
    <property type="molecule type" value="Genomic_DNA"/>
</dbReference>
<dbReference type="PANTHER" id="PTHR24028">
    <property type="entry name" value="CADHERIN-87A"/>
    <property type="match status" value="1"/>
</dbReference>
<evidence type="ECO:0000256" key="7">
    <source>
        <dbReference type="ARBA" id="ARBA00023136"/>
    </source>
</evidence>
<protein>
    <submittedName>
        <fullName evidence="11">Protocadherin-17</fullName>
    </submittedName>
</protein>
<dbReference type="GO" id="GO:0007156">
    <property type="term" value="P:homophilic cell adhesion via plasma membrane adhesion molecules"/>
    <property type="evidence" value="ECO:0007669"/>
    <property type="project" value="InterPro"/>
</dbReference>
<dbReference type="SMART" id="SM00112">
    <property type="entry name" value="CA"/>
    <property type="match status" value="1"/>
</dbReference>
<dbReference type="FunFam" id="2.60.40.60:FF:000002">
    <property type="entry name" value="Protocadherin alpha 2"/>
    <property type="match status" value="1"/>
</dbReference>
<comment type="subcellular location">
    <subcellularLocation>
        <location evidence="1">Membrane</location>
        <topology evidence="1">Single-pass membrane protein</topology>
    </subcellularLocation>
</comment>
<comment type="caution">
    <text evidence="11">The sequence shown here is derived from an EMBL/GenBank/DDBJ whole genome shotgun (WGS) entry which is preliminary data.</text>
</comment>
<dbReference type="InterPro" id="IPR002126">
    <property type="entry name" value="Cadherin-like_dom"/>
</dbReference>
<dbReference type="Proteomes" id="UP001174136">
    <property type="component" value="Unassembled WGS sequence"/>
</dbReference>
<keyword evidence="6" id="KW-1133">Transmembrane helix</keyword>
<evidence type="ECO:0000313" key="11">
    <source>
        <dbReference type="EMBL" id="KAK0144542.1"/>
    </source>
</evidence>
<feature type="domain" description="Cadherin" evidence="10">
    <location>
        <begin position="5"/>
        <end position="90"/>
    </location>
</feature>
<evidence type="ECO:0000256" key="6">
    <source>
        <dbReference type="ARBA" id="ARBA00022989"/>
    </source>
</evidence>
<organism evidence="11 12">
    <name type="scientific">Merluccius polli</name>
    <name type="common">Benguela hake</name>
    <name type="synonym">Merluccius cadenati</name>
    <dbReference type="NCBI Taxonomy" id="89951"/>
    <lineage>
        <taxon>Eukaryota</taxon>
        <taxon>Metazoa</taxon>
        <taxon>Chordata</taxon>
        <taxon>Craniata</taxon>
        <taxon>Vertebrata</taxon>
        <taxon>Euteleostomi</taxon>
        <taxon>Actinopterygii</taxon>
        <taxon>Neopterygii</taxon>
        <taxon>Teleostei</taxon>
        <taxon>Neoteleostei</taxon>
        <taxon>Acanthomorphata</taxon>
        <taxon>Zeiogadaria</taxon>
        <taxon>Gadariae</taxon>
        <taxon>Gadiformes</taxon>
        <taxon>Gadoidei</taxon>
        <taxon>Merlucciidae</taxon>
        <taxon>Merluccius</taxon>
    </lineage>
</organism>
<evidence type="ECO:0000256" key="2">
    <source>
        <dbReference type="ARBA" id="ARBA00022692"/>
    </source>
</evidence>
<dbReference type="InterPro" id="IPR050174">
    <property type="entry name" value="Protocadherin/Cadherin-CA"/>
</dbReference>
<dbReference type="PANTHER" id="PTHR24028:SF290">
    <property type="entry name" value="PROTOCADHERIN 2 ALPHA A 15-RELATED"/>
    <property type="match status" value="1"/>
</dbReference>
<dbReference type="AlphaFoldDB" id="A0AA47MR28"/>
<dbReference type="GO" id="GO:0005509">
    <property type="term" value="F:calcium ion binding"/>
    <property type="evidence" value="ECO:0007669"/>
    <property type="project" value="UniProtKB-UniRule"/>
</dbReference>
<proteinExistence type="predicted"/>
<evidence type="ECO:0000256" key="4">
    <source>
        <dbReference type="ARBA" id="ARBA00022837"/>
    </source>
</evidence>
<dbReference type="PRINTS" id="PR00205">
    <property type="entry name" value="CADHERIN"/>
</dbReference>
<keyword evidence="8" id="KW-0325">Glycoprotein</keyword>
<sequence>MPVFTKDVYSATLNENSPIGTTVLQVNATDLDDGVNGEVIYSFGNVNDKVREVFAVDQTTGEITVKGSIDYEIDDSYEIDIQASDRGVVPLEQIKV</sequence>
<evidence type="ECO:0000256" key="3">
    <source>
        <dbReference type="ARBA" id="ARBA00022737"/>
    </source>
</evidence>
<evidence type="ECO:0000256" key="5">
    <source>
        <dbReference type="ARBA" id="ARBA00022889"/>
    </source>
</evidence>
<dbReference type="CDD" id="cd11304">
    <property type="entry name" value="Cadherin_repeat"/>
    <property type="match status" value="1"/>
</dbReference>
<accession>A0AA47MR28</accession>
<gene>
    <name evidence="11" type="primary">PCDH17_0</name>
    <name evidence="11" type="ORF">N1851_017112</name>
</gene>
<keyword evidence="4 9" id="KW-0106">Calcium</keyword>
<evidence type="ECO:0000256" key="9">
    <source>
        <dbReference type="PROSITE-ProRule" id="PRU00043"/>
    </source>
</evidence>
<keyword evidence="5" id="KW-0130">Cell adhesion</keyword>
<evidence type="ECO:0000313" key="12">
    <source>
        <dbReference type="Proteomes" id="UP001174136"/>
    </source>
</evidence>
<dbReference type="SUPFAM" id="SSF49313">
    <property type="entry name" value="Cadherin-like"/>
    <property type="match status" value="1"/>
</dbReference>
<evidence type="ECO:0000256" key="1">
    <source>
        <dbReference type="ARBA" id="ARBA00004167"/>
    </source>
</evidence>
<dbReference type="GO" id="GO:0005886">
    <property type="term" value="C:plasma membrane"/>
    <property type="evidence" value="ECO:0007669"/>
    <property type="project" value="TreeGrafter"/>
</dbReference>